<proteinExistence type="predicted"/>
<feature type="compositionally biased region" description="Polar residues" evidence="1">
    <location>
        <begin position="386"/>
        <end position="409"/>
    </location>
</feature>
<organism evidence="2 3">
    <name type="scientific">Parastrongyloides trichosuri</name>
    <name type="common">Possum-specific nematode worm</name>
    <dbReference type="NCBI Taxonomy" id="131310"/>
    <lineage>
        <taxon>Eukaryota</taxon>
        <taxon>Metazoa</taxon>
        <taxon>Ecdysozoa</taxon>
        <taxon>Nematoda</taxon>
        <taxon>Chromadorea</taxon>
        <taxon>Rhabditida</taxon>
        <taxon>Tylenchina</taxon>
        <taxon>Panagrolaimomorpha</taxon>
        <taxon>Strongyloidoidea</taxon>
        <taxon>Strongyloididae</taxon>
        <taxon>Parastrongyloides</taxon>
    </lineage>
</organism>
<dbReference type="AlphaFoldDB" id="A0A0N4ZAS1"/>
<protein>
    <submittedName>
        <fullName evidence="3">ANK_REP_REGION domain-containing protein</fullName>
    </submittedName>
</protein>
<keyword evidence="2" id="KW-1185">Reference proteome</keyword>
<name>A0A0N4ZAS1_PARTI</name>
<feature type="region of interest" description="Disordered" evidence="1">
    <location>
        <begin position="372"/>
        <end position="415"/>
    </location>
</feature>
<evidence type="ECO:0000313" key="2">
    <source>
        <dbReference type="Proteomes" id="UP000038045"/>
    </source>
</evidence>
<sequence>MPTDLSFLGVSNAPNRKRYSIAAFPLEKNLYRDNDIESSETSFLDIFDKDEDGNTNLMRAIKENRPLAVQNIMKKAYTTNVISKILTIQNKKGENAIQLSSECSNLAIKEYLEGIKNKKINPMLENIKISTQSKDQLPMTNLNTLPEIIKPNMFGATEQKQFISTIEQQEQQRNSNDIMMSLTPRIRSISIAGEDISSTNIIQEYGKMNKRMTLCPTQDIKNINEVNNGRRYSTLDSGFFNKRNSMSPSKLSNASNASDSSDYSNGIGKPPLPKPRHIDGAIDVSTNFFSLVKPSDGSKQNVETSLVLMLSDKMKNFVKKRDGFQGYSSYDTQLLYMSKEQSDYEESSNVSSKSSSSNNNIIEFSENKIDKNSHKFSVPSRFPREQTFNNGDPYYNNSRGVKNRSQSLCKGTEKI</sequence>
<evidence type="ECO:0000256" key="1">
    <source>
        <dbReference type="SAM" id="MobiDB-lite"/>
    </source>
</evidence>
<dbReference type="Proteomes" id="UP000038045">
    <property type="component" value="Unplaced"/>
</dbReference>
<reference evidence="3" key="1">
    <citation type="submission" date="2017-02" db="UniProtKB">
        <authorList>
            <consortium name="WormBaseParasite"/>
        </authorList>
    </citation>
    <scope>IDENTIFICATION</scope>
</reference>
<evidence type="ECO:0000313" key="3">
    <source>
        <dbReference type="WBParaSite" id="PTRK_0000463500.1"/>
    </source>
</evidence>
<feature type="compositionally biased region" description="Low complexity" evidence="1">
    <location>
        <begin position="252"/>
        <end position="265"/>
    </location>
</feature>
<feature type="region of interest" description="Disordered" evidence="1">
    <location>
        <begin position="243"/>
        <end position="279"/>
    </location>
</feature>
<accession>A0A0N4ZAS1</accession>
<dbReference type="WBParaSite" id="PTRK_0000463500.1">
    <property type="protein sequence ID" value="PTRK_0000463500.1"/>
    <property type="gene ID" value="PTRK_0000463500"/>
</dbReference>